<dbReference type="Gene3D" id="3.30.470.20">
    <property type="entry name" value="ATP-grasp fold, B domain"/>
    <property type="match status" value="1"/>
</dbReference>
<evidence type="ECO:0000256" key="2">
    <source>
        <dbReference type="ARBA" id="ARBA00001946"/>
    </source>
</evidence>
<dbReference type="InterPro" id="IPR011761">
    <property type="entry name" value="ATP-grasp"/>
</dbReference>
<evidence type="ECO:0000256" key="3">
    <source>
        <dbReference type="ARBA" id="ARBA00005174"/>
    </source>
</evidence>
<dbReference type="SUPFAM" id="SSF56059">
    <property type="entry name" value="Glutathione synthetase ATP-binding domain-like"/>
    <property type="match status" value="1"/>
</dbReference>
<dbReference type="InterPro" id="IPR000115">
    <property type="entry name" value="PRibGlycinamide_synth"/>
</dbReference>
<comment type="cofactor">
    <cofactor evidence="1">
        <name>Mn(2+)</name>
        <dbReference type="ChEBI" id="CHEBI:29035"/>
    </cofactor>
</comment>
<gene>
    <name evidence="12 15" type="primary">purD</name>
    <name evidence="15" type="ORF">ACFSKO_02080</name>
</gene>
<comment type="pathway">
    <text evidence="3 12">Purine metabolism; IMP biosynthesis via de novo pathway; N(1)-(5-phospho-D-ribosyl)glycinamide from 5-phospho-alpha-D-ribose 1-diphosphate: step 2/2.</text>
</comment>
<accession>A0ABW5BHL9</accession>
<keyword evidence="5 12" id="KW-0436">Ligase</keyword>
<evidence type="ECO:0000256" key="12">
    <source>
        <dbReference type="HAMAP-Rule" id="MF_00138"/>
    </source>
</evidence>
<feature type="domain" description="ATP-grasp" evidence="14">
    <location>
        <begin position="107"/>
        <end position="313"/>
    </location>
</feature>
<keyword evidence="7 12" id="KW-0658">Purine biosynthesis</keyword>
<dbReference type="PANTHER" id="PTHR43472:SF1">
    <property type="entry name" value="PHOSPHORIBOSYLAMINE--GLYCINE LIGASE, CHLOROPLASTIC"/>
    <property type="match status" value="1"/>
</dbReference>
<dbReference type="Proteomes" id="UP001597294">
    <property type="component" value="Unassembled WGS sequence"/>
</dbReference>
<dbReference type="EMBL" id="JBHUII010000001">
    <property type="protein sequence ID" value="MFD2204378.1"/>
    <property type="molecule type" value="Genomic_DNA"/>
</dbReference>
<keyword evidence="16" id="KW-1185">Reference proteome</keyword>
<evidence type="ECO:0000256" key="5">
    <source>
        <dbReference type="ARBA" id="ARBA00022598"/>
    </source>
</evidence>
<reference evidence="16" key="1">
    <citation type="journal article" date="2019" name="Int. J. Syst. Evol. Microbiol.">
        <title>The Global Catalogue of Microorganisms (GCM) 10K type strain sequencing project: providing services to taxonomists for standard genome sequencing and annotation.</title>
        <authorList>
            <consortium name="The Broad Institute Genomics Platform"/>
            <consortium name="The Broad Institute Genome Sequencing Center for Infectious Disease"/>
            <person name="Wu L."/>
            <person name="Ma J."/>
        </authorList>
    </citation>
    <scope>NUCLEOTIDE SEQUENCE [LARGE SCALE GENOMIC DNA]</scope>
    <source>
        <strain evidence="16">CGMCC 4.7192</strain>
    </source>
</reference>
<comment type="catalytic activity">
    <reaction evidence="12">
        <text>5-phospho-beta-D-ribosylamine + glycine + ATP = N(1)-(5-phospho-beta-D-ribosyl)glycinamide + ADP + phosphate + H(+)</text>
        <dbReference type="Rhea" id="RHEA:17453"/>
        <dbReference type="ChEBI" id="CHEBI:15378"/>
        <dbReference type="ChEBI" id="CHEBI:30616"/>
        <dbReference type="ChEBI" id="CHEBI:43474"/>
        <dbReference type="ChEBI" id="CHEBI:57305"/>
        <dbReference type="ChEBI" id="CHEBI:58681"/>
        <dbReference type="ChEBI" id="CHEBI:143788"/>
        <dbReference type="ChEBI" id="CHEBI:456216"/>
        <dbReference type="EC" id="6.3.4.13"/>
    </reaction>
</comment>
<dbReference type="SUPFAM" id="SSF51246">
    <property type="entry name" value="Rudiment single hybrid motif"/>
    <property type="match status" value="1"/>
</dbReference>
<dbReference type="GO" id="GO:0004637">
    <property type="term" value="F:phosphoribosylamine-glycine ligase activity"/>
    <property type="evidence" value="ECO:0007669"/>
    <property type="project" value="UniProtKB-EC"/>
</dbReference>
<dbReference type="PANTHER" id="PTHR43472">
    <property type="entry name" value="PHOSPHORIBOSYLAMINE--GLYCINE LIGASE"/>
    <property type="match status" value="1"/>
</dbReference>
<dbReference type="InterPro" id="IPR011054">
    <property type="entry name" value="Rudment_hybrid_motif"/>
</dbReference>
<protein>
    <recommendedName>
        <fullName evidence="4 12">Phosphoribosylamine--glycine ligase</fullName>
        <ecNumber evidence="4 12">6.3.4.13</ecNumber>
    </recommendedName>
    <alternativeName>
        <fullName evidence="12">GARS</fullName>
    </alternativeName>
    <alternativeName>
        <fullName evidence="10 12">Glycinamide ribonucleotide synthetase</fullName>
    </alternativeName>
    <alternativeName>
        <fullName evidence="11 12">Phosphoribosylglycinamide synthetase</fullName>
    </alternativeName>
</protein>
<evidence type="ECO:0000256" key="10">
    <source>
        <dbReference type="ARBA" id="ARBA00042242"/>
    </source>
</evidence>
<dbReference type="RefSeq" id="WP_380247899.1">
    <property type="nucleotide sequence ID" value="NZ_JBHUII010000001.1"/>
</dbReference>
<dbReference type="Pfam" id="PF01071">
    <property type="entry name" value="GARS_A"/>
    <property type="match status" value="1"/>
</dbReference>
<evidence type="ECO:0000256" key="13">
    <source>
        <dbReference type="PROSITE-ProRule" id="PRU00409"/>
    </source>
</evidence>
<evidence type="ECO:0000256" key="7">
    <source>
        <dbReference type="ARBA" id="ARBA00022755"/>
    </source>
</evidence>
<dbReference type="InterPro" id="IPR037123">
    <property type="entry name" value="PRibGlycinamide_synth_C_sf"/>
</dbReference>
<dbReference type="InterPro" id="IPR013815">
    <property type="entry name" value="ATP_grasp_subdomain_1"/>
</dbReference>
<dbReference type="InterPro" id="IPR020561">
    <property type="entry name" value="PRibGlycinamid_synth_ATP-grasp"/>
</dbReference>
<evidence type="ECO:0000256" key="11">
    <source>
        <dbReference type="ARBA" id="ARBA00042864"/>
    </source>
</evidence>
<evidence type="ECO:0000256" key="1">
    <source>
        <dbReference type="ARBA" id="ARBA00001936"/>
    </source>
</evidence>
<proteinExistence type="inferred from homology"/>
<name>A0ABW5BHL9_9PROT</name>
<comment type="similarity">
    <text evidence="9 12">Belongs to the GARS family.</text>
</comment>
<evidence type="ECO:0000256" key="9">
    <source>
        <dbReference type="ARBA" id="ARBA00038345"/>
    </source>
</evidence>
<evidence type="ECO:0000313" key="16">
    <source>
        <dbReference type="Proteomes" id="UP001597294"/>
    </source>
</evidence>
<evidence type="ECO:0000256" key="8">
    <source>
        <dbReference type="ARBA" id="ARBA00022840"/>
    </source>
</evidence>
<dbReference type="InterPro" id="IPR016185">
    <property type="entry name" value="PreATP-grasp_dom_sf"/>
</dbReference>
<dbReference type="Gene3D" id="3.30.1490.20">
    <property type="entry name" value="ATP-grasp fold, A domain"/>
    <property type="match status" value="1"/>
</dbReference>
<dbReference type="EC" id="6.3.4.13" evidence="4 12"/>
<dbReference type="PROSITE" id="PS00184">
    <property type="entry name" value="GARS"/>
    <property type="match status" value="1"/>
</dbReference>
<evidence type="ECO:0000313" key="15">
    <source>
        <dbReference type="EMBL" id="MFD2204378.1"/>
    </source>
</evidence>
<dbReference type="SUPFAM" id="SSF52440">
    <property type="entry name" value="PreATP-grasp domain"/>
    <property type="match status" value="1"/>
</dbReference>
<dbReference type="Gene3D" id="3.40.50.20">
    <property type="match status" value="1"/>
</dbReference>
<dbReference type="PROSITE" id="PS50975">
    <property type="entry name" value="ATP_GRASP"/>
    <property type="match status" value="1"/>
</dbReference>
<dbReference type="Pfam" id="PF02843">
    <property type="entry name" value="GARS_C"/>
    <property type="match status" value="1"/>
</dbReference>
<dbReference type="Pfam" id="PF02844">
    <property type="entry name" value="GARS_N"/>
    <property type="match status" value="1"/>
</dbReference>
<organism evidence="15 16">
    <name type="scientific">Kiloniella antarctica</name>
    <dbReference type="NCBI Taxonomy" id="1550907"/>
    <lineage>
        <taxon>Bacteria</taxon>
        <taxon>Pseudomonadati</taxon>
        <taxon>Pseudomonadota</taxon>
        <taxon>Alphaproteobacteria</taxon>
        <taxon>Rhodospirillales</taxon>
        <taxon>Kiloniellaceae</taxon>
        <taxon>Kiloniella</taxon>
    </lineage>
</organism>
<comment type="caution">
    <text evidence="15">The sequence shown here is derived from an EMBL/GenBank/DDBJ whole genome shotgun (WGS) entry which is preliminary data.</text>
</comment>
<dbReference type="SMART" id="SM01210">
    <property type="entry name" value="GARS_C"/>
    <property type="match status" value="1"/>
</dbReference>
<dbReference type="Gene3D" id="3.90.600.10">
    <property type="entry name" value="Phosphoribosylglycinamide synthetase, C-terminal domain"/>
    <property type="match status" value="1"/>
</dbReference>
<dbReference type="SMART" id="SM01209">
    <property type="entry name" value="GARS_A"/>
    <property type="match status" value="1"/>
</dbReference>
<dbReference type="InterPro" id="IPR020559">
    <property type="entry name" value="PRibGlycinamide_synth_CS"/>
</dbReference>
<keyword evidence="6 13" id="KW-0547">Nucleotide-binding</keyword>
<dbReference type="HAMAP" id="MF_00138">
    <property type="entry name" value="GARS"/>
    <property type="match status" value="1"/>
</dbReference>
<evidence type="ECO:0000256" key="6">
    <source>
        <dbReference type="ARBA" id="ARBA00022741"/>
    </source>
</evidence>
<evidence type="ECO:0000259" key="14">
    <source>
        <dbReference type="PROSITE" id="PS50975"/>
    </source>
</evidence>
<dbReference type="InterPro" id="IPR020560">
    <property type="entry name" value="PRibGlycinamide_synth_C-dom"/>
</dbReference>
<sequence length="424" mass="45072">MKILVVGSGGREHALCWSIAKSPLCEKLYCAPGNAGISEVAECLPIKAEDLDAIIDFVSKSAIDFVVVGPEAQLVDGLVDRLEEINVPAFGPSAAAAEMEGSKGFMKDFCAKYNIPTANYQRFTDLPSAKKYLDEQGAPIVIKTDGLAAGKGVTVAMTLSEAHTAVEEALSGRAFGAAGAEVVIEEFMQGEEASFFVLTDGENYLPLASAQDHKRVGEGDTGPNTGGMGAYSPAPVLTPELEQQVLDRCIKPTIDGMKAEGHPYKGVLFAGLMLTDTGPRLIEYNVRFGDPECQALCLRLKSDLLPALLASAKGGIDKITLDWHDETALLVVMAAKGYPASYEKNTVIKGVDDANQDPAVTVFHAGTTTGNDGSLQAIGGRVLGVTALGTDIKEAQEKAYQAVDKITWPEGFCRRDIGWRELAR</sequence>
<dbReference type="NCBIfam" id="TIGR00877">
    <property type="entry name" value="purD"/>
    <property type="match status" value="1"/>
</dbReference>
<comment type="cofactor">
    <cofactor evidence="2">
        <name>Mg(2+)</name>
        <dbReference type="ChEBI" id="CHEBI:18420"/>
    </cofactor>
</comment>
<dbReference type="InterPro" id="IPR020562">
    <property type="entry name" value="PRibGlycinamide_synth_N"/>
</dbReference>
<evidence type="ECO:0000256" key="4">
    <source>
        <dbReference type="ARBA" id="ARBA00013255"/>
    </source>
</evidence>
<keyword evidence="8 13" id="KW-0067">ATP-binding</keyword>